<keyword evidence="2 4" id="KW-0732">Signal</keyword>
<dbReference type="GO" id="GO:0042597">
    <property type="term" value="C:periplasmic space"/>
    <property type="evidence" value="ECO:0007669"/>
    <property type="project" value="UniProtKB-SubCell"/>
</dbReference>
<dbReference type="Gene3D" id="3.40.190.170">
    <property type="entry name" value="Bacterial extracellular solute-binding protein, family 7"/>
    <property type="match status" value="1"/>
</dbReference>
<organism evidence="5 6">
    <name type="scientific">Rhodosalinus sediminis</name>
    <dbReference type="NCBI Taxonomy" id="1940533"/>
    <lineage>
        <taxon>Bacteria</taxon>
        <taxon>Pseudomonadati</taxon>
        <taxon>Pseudomonadota</taxon>
        <taxon>Alphaproteobacteria</taxon>
        <taxon>Rhodobacterales</taxon>
        <taxon>Paracoccaceae</taxon>
        <taxon>Rhodosalinus</taxon>
    </lineage>
</organism>
<dbReference type="EMBL" id="QOHR01000021">
    <property type="protein sequence ID" value="REC55131.1"/>
    <property type="molecule type" value="Genomic_DNA"/>
</dbReference>
<feature type="chain" id="PRO_5017707174" description="C4-dicarboxylate ABC transporter substrate-binding protein" evidence="4">
    <location>
        <begin position="24"/>
        <end position="344"/>
    </location>
</feature>
<dbReference type="OrthoDB" id="7239472at2"/>
<dbReference type="InterPro" id="IPR018389">
    <property type="entry name" value="DctP_fam"/>
</dbReference>
<dbReference type="InterPro" id="IPR038404">
    <property type="entry name" value="TRAP_DctP_sf"/>
</dbReference>
<feature type="signal peptide" evidence="4">
    <location>
        <begin position="1"/>
        <end position="23"/>
    </location>
</feature>
<evidence type="ECO:0000256" key="1">
    <source>
        <dbReference type="ARBA" id="ARBA00004418"/>
    </source>
</evidence>
<evidence type="ECO:0008006" key="7">
    <source>
        <dbReference type="Google" id="ProtNLM"/>
    </source>
</evidence>
<evidence type="ECO:0000256" key="3">
    <source>
        <dbReference type="ARBA" id="ARBA00022764"/>
    </source>
</evidence>
<name>A0A3D9BP53_9RHOB</name>
<dbReference type="PANTHER" id="PTHR33376">
    <property type="match status" value="1"/>
</dbReference>
<evidence type="ECO:0000256" key="4">
    <source>
        <dbReference type="SAM" id="SignalP"/>
    </source>
</evidence>
<sequence length="344" mass="37531">MLTTFIRAAAGAAVALAAHQAAAQDYPDVTLRMAHPLPESWPAAQWDKWWAEEVERRSDGAVKIELFWSGQLGGLLEVKDLVASGAVDLGVFAQAVHASEMPLTSVAAGLLNRVSADAETAQALAGQVYAAEPTRAELDALNLHPIKWTVTSPYRLLCNTPIEETADLEGLRVRAVGGAYVPIWMESYGMVPTRVQAPEIREGLQRGTLDCNFGPIEWVPFFSLQSVAPYLSDINTGTFTTFQLYAPADRWNAWPESVRDLMTEVAEDAMARDLDWLDGAEAEAIQTFRDAGGEIVELADMADFVAQSPDMIAVWQDDMDEAGMAEAVAPIVEMQREAAKSFEE</sequence>
<dbReference type="Pfam" id="PF03480">
    <property type="entry name" value="DctP"/>
    <property type="match status" value="1"/>
</dbReference>
<dbReference type="GO" id="GO:0055085">
    <property type="term" value="P:transmembrane transport"/>
    <property type="evidence" value="ECO:0007669"/>
    <property type="project" value="InterPro"/>
</dbReference>
<comment type="caution">
    <text evidence="5">The sequence shown here is derived from an EMBL/GenBank/DDBJ whole genome shotgun (WGS) entry which is preliminary data.</text>
</comment>
<proteinExistence type="predicted"/>
<evidence type="ECO:0000313" key="6">
    <source>
        <dbReference type="Proteomes" id="UP000257131"/>
    </source>
</evidence>
<accession>A0A3D9BP53</accession>
<dbReference type="RefSeq" id="WP_115981203.1">
    <property type="nucleotide sequence ID" value="NZ_CAJXNW010000011.1"/>
</dbReference>
<dbReference type="NCBIfam" id="NF037995">
    <property type="entry name" value="TRAP_S1"/>
    <property type="match status" value="1"/>
</dbReference>
<dbReference type="Proteomes" id="UP000257131">
    <property type="component" value="Unassembled WGS sequence"/>
</dbReference>
<gene>
    <name evidence="5" type="ORF">DRV84_12485</name>
</gene>
<comment type="subcellular location">
    <subcellularLocation>
        <location evidence="1">Periplasm</location>
    </subcellularLocation>
</comment>
<keyword evidence="6" id="KW-1185">Reference proteome</keyword>
<dbReference type="PANTHER" id="PTHR33376:SF15">
    <property type="entry name" value="BLL6794 PROTEIN"/>
    <property type="match status" value="1"/>
</dbReference>
<protein>
    <recommendedName>
        <fullName evidence="7">C4-dicarboxylate ABC transporter substrate-binding protein</fullName>
    </recommendedName>
</protein>
<evidence type="ECO:0000313" key="5">
    <source>
        <dbReference type="EMBL" id="REC55131.1"/>
    </source>
</evidence>
<evidence type="ECO:0000256" key="2">
    <source>
        <dbReference type="ARBA" id="ARBA00022729"/>
    </source>
</evidence>
<keyword evidence="3" id="KW-0574">Periplasm</keyword>
<dbReference type="AlphaFoldDB" id="A0A3D9BP53"/>
<reference evidence="5 6" key="1">
    <citation type="journal article" date="2017" name="Int. J. Syst. Evol. Microbiol.">
        <title>Rhodosalinus sediminis gen. nov., sp. nov., isolated from marine saltern.</title>
        <authorList>
            <person name="Guo L.Y."/>
            <person name="Ling S.K."/>
            <person name="Li C.M."/>
            <person name="Chen G.J."/>
            <person name="Du Z.J."/>
        </authorList>
    </citation>
    <scope>NUCLEOTIDE SEQUENCE [LARGE SCALE GENOMIC DNA]</scope>
    <source>
        <strain evidence="5 6">WDN1C137</strain>
    </source>
</reference>